<evidence type="ECO:0000256" key="1">
    <source>
        <dbReference type="SAM" id="MobiDB-lite"/>
    </source>
</evidence>
<feature type="compositionally biased region" description="Low complexity" evidence="1">
    <location>
        <begin position="159"/>
        <end position="171"/>
    </location>
</feature>
<feature type="compositionally biased region" description="Polar residues" evidence="1">
    <location>
        <begin position="185"/>
        <end position="195"/>
    </location>
</feature>
<reference evidence="2" key="1">
    <citation type="submission" date="2014-12" db="EMBL/GenBank/DDBJ databases">
        <title>Insight into the proteome of Arion vulgaris.</title>
        <authorList>
            <person name="Aradska J."/>
            <person name="Bulat T."/>
            <person name="Smidak R."/>
            <person name="Sarate P."/>
            <person name="Gangsoo J."/>
            <person name="Sialana F."/>
            <person name="Bilban M."/>
            <person name="Lubec G."/>
        </authorList>
    </citation>
    <scope>NUCLEOTIDE SEQUENCE</scope>
    <source>
        <tissue evidence="2">Skin</tissue>
    </source>
</reference>
<organism evidence="2">
    <name type="scientific">Arion vulgaris</name>
    <dbReference type="NCBI Taxonomy" id="1028688"/>
    <lineage>
        <taxon>Eukaryota</taxon>
        <taxon>Metazoa</taxon>
        <taxon>Spiralia</taxon>
        <taxon>Lophotrochozoa</taxon>
        <taxon>Mollusca</taxon>
        <taxon>Gastropoda</taxon>
        <taxon>Heterobranchia</taxon>
        <taxon>Euthyneura</taxon>
        <taxon>Panpulmonata</taxon>
        <taxon>Eupulmonata</taxon>
        <taxon>Stylommatophora</taxon>
        <taxon>Helicina</taxon>
        <taxon>Arionoidea</taxon>
        <taxon>Arionidae</taxon>
        <taxon>Arion</taxon>
    </lineage>
</organism>
<proteinExistence type="predicted"/>
<accession>A0A0B6YL68</accession>
<dbReference type="AlphaFoldDB" id="A0A0B6YL68"/>
<evidence type="ECO:0000313" key="2">
    <source>
        <dbReference type="EMBL" id="CEK56536.1"/>
    </source>
</evidence>
<gene>
    <name evidence="2" type="primary">ORF27882</name>
</gene>
<feature type="region of interest" description="Disordered" evidence="1">
    <location>
        <begin position="151"/>
        <end position="201"/>
    </location>
</feature>
<feature type="region of interest" description="Disordered" evidence="1">
    <location>
        <begin position="254"/>
        <end position="275"/>
    </location>
</feature>
<dbReference type="EMBL" id="HACG01009671">
    <property type="protein sequence ID" value="CEK56536.1"/>
    <property type="molecule type" value="Transcribed_RNA"/>
</dbReference>
<sequence length="297" mass="32706">SGKAMEAEHIALLESSSRPVSAGDGKFTIISNDSRFGYSDSPHDIYTLTTQHGTAIPGCRLDTYKRSRRNEHTGRVDQDGNSIKSLSPDTYSIHSKCRCVGDDHTDRCSHYIESICSNNNYYSTHPASSTLDIDRPTEFVHDSNGQLVVGSPSARYNHSHSSLLSSPASSSPSPPSPPVSSSFSDMTQKTISDLPSDNFHRGTPETVFLTNKCFKVEPQDVSDQLSGRIMWAGLTVQDPTQKIEITTKTEFDQSAYDSPSYSPALSHHSDEKDQCEPVDLSLVRRTDMLGTRTDTHQ</sequence>
<protein>
    <submittedName>
        <fullName evidence="2">Uncharacterized protein</fullName>
    </submittedName>
</protein>
<feature type="non-terminal residue" evidence="2">
    <location>
        <position position="297"/>
    </location>
</feature>
<feature type="non-terminal residue" evidence="2">
    <location>
        <position position="1"/>
    </location>
</feature>
<name>A0A0B6YL68_9EUPU</name>